<evidence type="ECO:0000313" key="3">
    <source>
        <dbReference type="EMBL" id="KAE9110459.1"/>
    </source>
</evidence>
<dbReference type="EMBL" id="QXFZ01000565">
    <property type="protein sequence ID" value="KAE9111789.1"/>
    <property type="molecule type" value="Genomic_DNA"/>
</dbReference>
<gene>
    <name evidence="6" type="ORF">PF001_g14393</name>
    <name evidence="5" type="ORF">PF006_g17629</name>
    <name evidence="4" type="ORF">PF007_g11350</name>
    <name evidence="7" type="ORF">PF008_g14891</name>
    <name evidence="2" type="ORF">PF009_g13298</name>
    <name evidence="3" type="ORF">PF010_g11166</name>
</gene>
<dbReference type="EMBL" id="QXGA01001315">
    <property type="protein sequence ID" value="KAE9122525.1"/>
    <property type="molecule type" value="Genomic_DNA"/>
</dbReference>
<proteinExistence type="predicted"/>
<dbReference type="Proteomes" id="UP000486351">
    <property type="component" value="Unassembled WGS sequence"/>
</dbReference>
<dbReference type="Proteomes" id="UP000429523">
    <property type="component" value="Unassembled WGS sequence"/>
</dbReference>
<evidence type="ECO:0000313" key="9">
    <source>
        <dbReference type="Proteomes" id="UP000437068"/>
    </source>
</evidence>
<dbReference type="EMBL" id="QXFX01000584">
    <property type="protein sequence ID" value="KAE9110459.1"/>
    <property type="molecule type" value="Genomic_DNA"/>
</dbReference>
<feature type="transmembrane region" description="Helical" evidence="1">
    <location>
        <begin position="57"/>
        <end position="75"/>
    </location>
</feature>
<evidence type="ECO:0000313" key="8">
    <source>
        <dbReference type="Proteomes" id="UP000429523"/>
    </source>
</evidence>
<dbReference type="EMBL" id="QXGF01000689">
    <property type="protein sequence ID" value="KAE8936786.1"/>
    <property type="molecule type" value="Genomic_DNA"/>
</dbReference>
<evidence type="ECO:0000313" key="6">
    <source>
        <dbReference type="EMBL" id="KAE9301563.1"/>
    </source>
</evidence>
<dbReference type="Proteomes" id="UP000437068">
    <property type="component" value="Unassembled WGS sequence"/>
</dbReference>
<evidence type="ECO:0000313" key="7">
    <source>
        <dbReference type="EMBL" id="KAE9332562.1"/>
    </source>
</evidence>
<evidence type="ECO:0000313" key="2">
    <source>
        <dbReference type="EMBL" id="KAE8936786.1"/>
    </source>
</evidence>
<dbReference type="AlphaFoldDB" id="A0A6A4D7Z7"/>
<dbReference type="EMBL" id="QXFY01000942">
    <property type="protein sequence ID" value="KAE9332562.1"/>
    <property type="molecule type" value="Genomic_DNA"/>
</dbReference>
<keyword evidence="1" id="KW-0472">Membrane</keyword>
<name>A0A6A4D7Z7_9STRA</name>
<evidence type="ECO:0000313" key="5">
    <source>
        <dbReference type="EMBL" id="KAE9122525.1"/>
    </source>
</evidence>
<dbReference type="Proteomes" id="UP000441208">
    <property type="component" value="Unassembled WGS sequence"/>
</dbReference>
<protein>
    <submittedName>
        <fullName evidence="6">Uncharacterized protein</fullName>
    </submittedName>
</protein>
<organism evidence="6 9">
    <name type="scientific">Phytophthora fragariae</name>
    <dbReference type="NCBI Taxonomy" id="53985"/>
    <lineage>
        <taxon>Eukaryota</taxon>
        <taxon>Sar</taxon>
        <taxon>Stramenopiles</taxon>
        <taxon>Oomycota</taxon>
        <taxon>Peronosporomycetes</taxon>
        <taxon>Peronosporales</taxon>
        <taxon>Peronosporaceae</taxon>
        <taxon>Phytophthora</taxon>
    </lineage>
</organism>
<evidence type="ECO:0000313" key="11">
    <source>
        <dbReference type="Proteomes" id="UP000441208"/>
    </source>
</evidence>
<dbReference type="EMBL" id="QXGE01000893">
    <property type="protein sequence ID" value="KAE9301563.1"/>
    <property type="molecule type" value="Genomic_DNA"/>
</dbReference>
<reference evidence="8 9" key="1">
    <citation type="submission" date="2018-08" db="EMBL/GenBank/DDBJ databases">
        <title>Genomic investigation of the strawberry pathogen Phytophthora fragariae indicates pathogenicity is determined by transcriptional variation in three key races.</title>
        <authorList>
            <person name="Adams T.M."/>
            <person name="Armitage A.D."/>
            <person name="Sobczyk M.K."/>
            <person name="Bates H.J."/>
            <person name="Dunwell J.M."/>
            <person name="Nellist C.F."/>
            <person name="Harrison R.J."/>
        </authorList>
    </citation>
    <scope>NUCLEOTIDE SEQUENCE [LARGE SCALE GENOMIC DNA]</scope>
    <source>
        <strain evidence="6 9">A4</strain>
        <strain evidence="5 10">NOV-5</strain>
        <strain evidence="4 11">NOV-71</strain>
        <strain evidence="7 12">NOV-77</strain>
        <strain evidence="2 8">NOV-9</strain>
        <strain evidence="3 13">ONT-3</strain>
    </source>
</reference>
<evidence type="ECO:0000313" key="12">
    <source>
        <dbReference type="Proteomes" id="UP000486351"/>
    </source>
</evidence>
<evidence type="ECO:0000313" key="4">
    <source>
        <dbReference type="EMBL" id="KAE9111789.1"/>
    </source>
</evidence>
<evidence type="ECO:0000313" key="13">
    <source>
        <dbReference type="Proteomes" id="UP000488956"/>
    </source>
</evidence>
<dbReference type="Proteomes" id="UP000440732">
    <property type="component" value="Unassembled WGS sequence"/>
</dbReference>
<keyword evidence="1" id="KW-0812">Transmembrane</keyword>
<evidence type="ECO:0000313" key="10">
    <source>
        <dbReference type="Proteomes" id="UP000440732"/>
    </source>
</evidence>
<feature type="transmembrane region" description="Helical" evidence="1">
    <location>
        <begin position="12"/>
        <end position="37"/>
    </location>
</feature>
<sequence>MGVGSQHIVRLGGSFGVLGTSFAGPFFFGSCLAAGFFGAGFEEAVSFFVFRGDFGEAGVFFAFAFVLVAATLGFLEAGGFFASSGSFACFLEAGGAFAFSVASAGFLEAGAPSTASGSPECFLEAGAGGFSSVSLGVGASAWSLAGPAAPRMLGRPAR</sequence>
<comment type="caution">
    <text evidence="6">The sequence shown here is derived from an EMBL/GenBank/DDBJ whole genome shotgun (WGS) entry which is preliminary data.</text>
</comment>
<evidence type="ECO:0000256" key="1">
    <source>
        <dbReference type="SAM" id="Phobius"/>
    </source>
</evidence>
<dbReference type="Proteomes" id="UP000488956">
    <property type="component" value="Unassembled WGS sequence"/>
</dbReference>
<keyword evidence="1" id="KW-1133">Transmembrane helix</keyword>
<accession>A0A6A4D7Z7</accession>